<dbReference type="PIRSF" id="PIRSF018637">
    <property type="entry name" value="TrmK"/>
    <property type="match status" value="1"/>
</dbReference>
<dbReference type="Gene3D" id="3.40.50.150">
    <property type="entry name" value="Vaccinia Virus protein VP39"/>
    <property type="match status" value="1"/>
</dbReference>
<dbReference type="InterPro" id="IPR006901">
    <property type="entry name" value="TrmK"/>
</dbReference>
<dbReference type="SUPFAM" id="SSF53335">
    <property type="entry name" value="S-adenosyl-L-methionine-dependent methyltransferases"/>
    <property type="match status" value="1"/>
</dbReference>
<dbReference type="PANTHER" id="PTHR38451">
    <property type="entry name" value="TRNA (ADENINE(22)-N(1))-METHYLTRANSFERASE"/>
    <property type="match status" value="1"/>
</dbReference>
<dbReference type="InterPro" id="IPR029063">
    <property type="entry name" value="SAM-dependent_MTases_sf"/>
</dbReference>
<gene>
    <name evidence="1" type="ORF">VLK81_08925</name>
</gene>
<dbReference type="AlphaFoldDB" id="A0AAW9MV89"/>
<dbReference type="Proteomes" id="UP001357733">
    <property type="component" value="Unassembled WGS sequence"/>
</dbReference>
<dbReference type="GO" id="GO:0032259">
    <property type="term" value="P:methylation"/>
    <property type="evidence" value="ECO:0007669"/>
    <property type="project" value="UniProtKB-KW"/>
</dbReference>
<dbReference type="GO" id="GO:0160105">
    <property type="term" value="F:tRNA (adenine(22)-N1)-methyltransferase activity"/>
    <property type="evidence" value="ECO:0007669"/>
    <property type="project" value="InterPro"/>
</dbReference>
<name>A0AAW9MV89_9FIRM</name>
<dbReference type="EMBL" id="JAYKOT010000003">
    <property type="protein sequence ID" value="MEB3430106.1"/>
    <property type="molecule type" value="Genomic_DNA"/>
</dbReference>
<dbReference type="RefSeq" id="WP_324620266.1">
    <property type="nucleotide sequence ID" value="NZ_JAYKOT010000003.1"/>
</dbReference>
<protein>
    <submittedName>
        <fullName evidence="1">Class I SAM-dependent methyltransferase</fullName>
        <ecNumber evidence="1">2.1.1.-</ecNumber>
    </submittedName>
</protein>
<keyword evidence="1" id="KW-0808">Transferase</keyword>
<comment type="caution">
    <text evidence="1">The sequence shown here is derived from an EMBL/GenBank/DDBJ whole genome shotgun (WGS) entry which is preliminary data.</text>
</comment>
<evidence type="ECO:0000313" key="1">
    <source>
        <dbReference type="EMBL" id="MEB3430106.1"/>
    </source>
</evidence>
<dbReference type="Pfam" id="PF12847">
    <property type="entry name" value="Methyltransf_18"/>
    <property type="match status" value="1"/>
</dbReference>
<organism evidence="1 2">
    <name type="scientific">Citroniella saccharovorans</name>
    <dbReference type="NCBI Taxonomy" id="2053367"/>
    <lineage>
        <taxon>Bacteria</taxon>
        <taxon>Bacillati</taxon>
        <taxon>Bacillota</taxon>
        <taxon>Tissierellia</taxon>
        <taxon>Tissierellales</taxon>
        <taxon>Peptoniphilaceae</taxon>
        <taxon>Citroniella</taxon>
    </lineage>
</organism>
<dbReference type="EC" id="2.1.1.-" evidence="1"/>
<accession>A0AAW9MV89</accession>
<proteinExistence type="predicted"/>
<dbReference type="PANTHER" id="PTHR38451:SF1">
    <property type="entry name" value="TRNA (ADENINE(22)-N(1))-METHYLTRANSFERASE"/>
    <property type="match status" value="1"/>
</dbReference>
<sequence length="223" mass="26482">MNISKRLKEVSNLIEKESSILDVGTDHGYLPLFLEENRNFEKIVATDISIDSLNKLKSKLDKNSKIETKLQDGLEYLIDNEAEYVSICGMGARLIINILEKAKPYREKAKYYIFQPNTTIYELREYLLINGFKILDEVSVVEDGYYYNIIKATFGQKEDYKDYELKYSKILLEKKDKNTLNYLKKEKDRYIFIREKENISDNRKKQIEKELILIERALKRYEL</sequence>
<reference evidence="1 2" key="1">
    <citation type="submission" date="2024-01" db="EMBL/GenBank/DDBJ databases">
        <title>Complete genome sequence of Citroniella saccharovorans strain M6.X9, isolated from human fecal sample.</title>
        <authorList>
            <person name="Cheng G."/>
            <person name="Westerholm M."/>
            <person name="Schnurer A."/>
        </authorList>
    </citation>
    <scope>NUCLEOTIDE SEQUENCE [LARGE SCALE GENOMIC DNA]</scope>
    <source>
        <strain evidence="1 2">DSM 29873</strain>
    </source>
</reference>
<evidence type="ECO:0000313" key="2">
    <source>
        <dbReference type="Proteomes" id="UP001357733"/>
    </source>
</evidence>
<keyword evidence="2" id="KW-1185">Reference proteome</keyword>
<keyword evidence="1" id="KW-0489">Methyltransferase</keyword>